<keyword evidence="1" id="KW-0255">Endonuclease</keyword>
<protein>
    <submittedName>
        <fullName evidence="1">Dde superfamily endonuclease</fullName>
    </submittedName>
</protein>
<gene>
    <name evidence="1" type="ORF">MML48_9g00001721</name>
</gene>
<dbReference type="EMBL" id="CM043023">
    <property type="protein sequence ID" value="KAI4455797.1"/>
    <property type="molecule type" value="Genomic_DNA"/>
</dbReference>
<evidence type="ECO:0000313" key="1">
    <source>
        <dbReference type="EMBL" id="KAI4455797.1"/>
    </source>
</evidence>
<dbReference type="Proteomes" id="UP001056778">
    <property type="component" value="Chromosome 9"/>
</dbReference>
<keyword evidence="2" id="KW-1185">Reference proteome</keyword>
<evidence type="ECO:0000313" key="2">
    <source>
        <dbReference type="Proteomes" id="UP001056778"/>
    </source>
</evidence>
<keyword evidence="1" id="KW-0540">Nuclease</keyword>
<organism evidence="1 2">
    <name type="scientific">Holotrichia oblita</name>
    <name type="common">Chafer beetle</name>
    <dbReference type="NCBI Taxonomy" id="644536"/>
    <lineage>
        <taxon>Eukaryota</taxon>
        <taxon>Metazoa</taxon>
        <taxon>Ecdysozoa</taxon>
        <taxon>Arthropoda</taxon>
        <taxon>Hexapoda</taxon>
        <taxon>Insecta</taxon>
        <taxon>Pterygota</taxon>
        <taxon>Neoptera</taxon>
        <taxon>Endopterygota</taxon>
        <taxon>Coleoptera</taxon>
        <taxon>Polyphaga</taxon>
        <taxon>Scarabaeiformia</taxon>
        <taxon>Scarabaeidae</taxon>
        <taxon>Melolonthinae</taxon>
        <taxon>Holotrichia</taxon>
    </lineage>
</organism>
<accession>A0ACB9SLC2</accession>
<reference evidence="1" key="1">
    <citation type="submission" date="2022-04" db="EMBL/GenBank/DDBJ databases">
        <title>Chromosome-scale genome assembly of Holotrichia oblita Faldermann.</title>
        <authorList>
            <person name="Rongchong L."/>
        </authorList>
    </citation>
    <scope>NUCLEOTIDE SEQUENCE</scope>
    <source>
        <strain evidence="1">81SQS9</strain>
    </source>
</reference>
<name>A0ACB9SLC2_HOLOL</name>
<keyword evidence="1" id="KW-0378">Hydrolase</keyword>
<sequence>MDKIKKLQQFIMYSAKIDNAVEVLKEDMSNSLYHVFGDHLNCSDRYCHDIGLVNSKLKEDLISSGLILYLVGLSWQQGTFQEATGNDIGQILLQEIELYQKRKCQRKKQKSNVYKRKREKNDENYGPNACQAPLNTIEFESEYSRILKSLQVFVVIFI</sequence>
<proteinExistence type="predicted"/>
<comment type="caution">
    <text evidence="1">The sequence shown here is derived from an EMBL/GenBank/DDBJ whole genome shotgun (WGS) entry which is preliminary data.</text>
</comment>